<organism evidence="2 3">
    <name type="scientific">Dreissena polymorpha</name>
    <name type="common">Zebra mussel</name>
    <name type="synonym">Mytilus polymorpha</name>
    <dbReference type="NCBI Taxonomy" id="45954"/>
    <lineage>
        <taxon>Eukaryota</taxon>
        <taxon>Metazoa</taxon>
        <taxon>Spiralia</taxon>
        <taxon>Lophotrochozoa</taxon>
        <taxon>Mollusca</taxon>
        <taxon>Bivalvia</taxon>
        <taxon>Autobranchia</taxon>
        <taxon>Heteroconchia</taxon>
        <taxon>Euheterodonta</taxon>
        <taxon>Imparidentia</taxon>
        <taxon>Neoheterodontei</taxon>
        <taxon>Myida</taxon>
        <taxon>Dreissenoidea</taxon>
        <taxon>Dreissenidae</taxon>
        <taxon>Dreissena</taxon>
    </lineage>
</organism>
<protein>
    <submittedName>
        <fullName evidence="2">Uncharacterized protein</fullName>
    </submittedName>
</protein>
<dbReference type="AlphaFoldDB" id="A0A9D4MJA6"/>
<reference evidence="2" key="1">
    <citation type="journal article" date="2019" name="bioRxiv">
        <title>The Genome of the Zebra Mussel, Dreissena polymorpha: A Resource for Invasive Species Research.</title>
        <authorList>
            <person name="McCartney M.A."/>
            <person name="Auch B."/>
            <person name="Kono T."/>
            <person name="Mallez S."/>
            <person name="Zhang Y."/>
            <person name="Obille A."/>
            <person name="Becker A."/>
            <person name="Abrahante J.E."/>
            <person name="Garbe J."/>
            <person name="Badalamenti J.P."/>
            <person name="Herman A."/>
            <person name="Mangelson H."/>
            <person name="Liachko I."/>
            <person name="Sullivan S."/>
            <person name="Sone E.D."/>
            <person name="Koren S."/>
            <person name="Silverstein K.A.T."/>
            <person name="Beckman K.B."/>
            <person name="Gohl D.M."/>
        </authorList>
    </citation>
    <scope>NUCLEOTIDE SEQUENCE</scope>
    <source>
        <strain evidence="2">Duluth1</strain>
        <tissue evidence="2">Whole animal</tissue>
    </source>
</reference>
<evidence type="ECO:0000313" key="2">
    <source>
        <dbReference type="EMBL" id="KAH3878345.1"/>
    </source>
</evidence>
<dbReference type="Proteomes" id="UP000828390">
    <property type="component" value="Unassembled WGS sequence"/>
</dbReference>
<name>A0A9D4MJA6_DREPO</name>
<dbReference type="EMBL" id="JAIWYP010000001">
    <property type="protein sequence ID" value="KAH3878345.1"/>
    <property type="molecule type" value="Genomic_DNA"/>
</dbReference>
<accession>A0A9D4MJA6</accession>
<keyword evidence="3" id="KW-1185">Reference proteome</keyword>
<evidence type="ECO:0000313" key="3">
    <source>
        <dbReference type="Proteomes" id="UP000828390"/>
    </source>
</evidence>
<evidence type="ECO:0000256" key="1">
    <source>
        <dbReference type="SAM" id="MobiDB-lite"/>
    </source>
</evidence>
<feature type="compositionally biased region" description="Low complexity" evidence="1">
    <location>
        <begin position="1"/>
        <end position="15"/>
    </location>
</feature>
<proteinExistence type="predicted"/>
<comment type="caution">
    <text evidence="2">The sequence shown here is derived from an EMBL/GenBank/DDBJ whole genome shotgun (WGS) entry which is preliminary data.</text>
</comment>
<feature type="region of interest" description="Disordered" evidence="1">
    <location>
        <begin position="1"/>
        <end position="21"/>
    </location>
</feature>
<sequence length="56" mass="5890">MLIPCGRWSSGRSSGSGEGKDHSVLGLLQARLVLLLGQLNINAGALLKTTTLEWGI</sequence>
<gene>
    <name evidence="2" type="ORF">DPMN_002233</name>
</gene>
<reference evidence="2" key="2">
    <citation type="submission" date="2020-11" db="EMBL/GenBank/DDBJ databases">
        <authorList>
            <person name="McCartney M.A."/>
            <person name="Auch B."/>
            <person name="Kono T."/>
            <person name="Mallez S."/>
            <person name="Becker A."/>
            <person name="Gohl D.M."/>
            <person name="Silverstein K.A.T."/>
            <person name="Koren S."/>
            <person name="Bechman K.B."/>
            <person name="Herman A."/>
            <person name="Abrahante J.E."/>
            <person name="Garbe J."/>
        </authorList>
    </citation>
    <scope>NUCLEOTIDE SEQUENCE</scope>
    <source>
        <strain evidence="2">Duluth1</strain>
        <tissue evidence="2">Whole animal</tissue>
    </source>
</reference>